<evidence type="ECO:0000313" key="7">
    <source>
        <dbReference type="EMBL" id="RAI44969.1"/>
    </source>
</evidence>
<dbReference type="PRINTS" id="PR00455">
    <property type="entry name" value="HTHTETR"/>
</dbReference>
<evidence type="ECO:0000256" key="1">
    <source>
        <dbReference type="ARBA" id="ARBA00023015"/>
    </source>
</evidence>
<dbReference type="SUPFAM" id="SSF46689">
    <property type="entry name" value="Homeodomain-like"/>
    <property type="match status" value="1"/>
</dbReference>
<dbReference type="GO" id="GO:0000976">
    <property type="term" value="F:transcription cis-regulatory region binding"/>
    <property type="evidence" value="ECO:0007669"/>
    <property type="project" value="TreeGrafter"/>
</dbReference>
<evidence type="ECO:0000256" key="2">
    <source>
        <dbReference type="ARBA" id="ARBA00023125"/>
    </source>
</evidence>
<feature type="compositionally biased region" description="Basic and acidic residues" evidence="5">
    <location>
        <begin position="1"/>
        <end position="16"/>
    </location>
</feature>
<keyword evidence="3" id="KW-0804">Transcription</keyword>
<dbReference type="Gene3D" id="1.10.357.10">
    <property type="entry name" value="Tetracycline Repressor, domain 2"/>
    <property type="match status" value="1"/>
</dbReference>
<keyword evidence="1" id="KW-0805">Transcription regulation</keyword>
<sequence length="252" mass="27883">MTAEREHSADPADLHGEVPIAADRAPSGAPVADHDCGSIVRRGRAAAGKDPAKRKQIMEGAARVFSAMGFDAASMNDIAREAGVSKGTLYVYFDHKEELFCALINDQRHKHIQDLFALIDDDPDIRATLTRFGIAFARLLTSDWAVRVQRVVLGVAERMPDTGRAFFSEGPGCGCALMAEYFDQMVRRGLLTIQDTMLASNQFTDLCQSGLLRPRMYRWVDHAPTEAEIEQVVRHAVDMFLTYYGPRTPPPA</sequence>
<dbReference type="PANTHER" id="PTHR30055:SF146">
    <property type="entry name" value="HTH-TYPE TRANSCRIPTIONAL DUAL REGULATOR CECR"/>
    <property type="match status" value="1"/>
</dbReference>
<dbReference type="OrthoDB" id="7185252at2"/>
<feature type="region of interest" description="Disordered" evidence="5">
    <location>
        <begin position="1"/>
        <end position="34"/>
    </location>
</feature>
<keyword evidence="2 4" id="KW-0238">DNA-binding</keyword>
<dbReference type="PANTHER" id="PTHR30055">
    <property type="entry name" value="HTH-TYPE TRANSCRIPTIONAL REGULATOR RUTR"/>
    <property type="match status" value="1"/>
</dbReference>
<organism evidence="7 8">
    <name type="scientific">Rhodoplanes roseus</name>
    <dbReference type="NCBI Taxonomy" id="29409"/>
    <lineage>
        <taxon>Bacteria</taxon>
        <taxon>Pseudomonadati</taxon>
        <taxon>Pseudomonadota</taxon>
        <taxon>Alphaproteobacteria</taxon>
        <taxon>Hyphomicrobiales</taxon>
        <taxon>Nitrobacteraceae</taxon>
        <taxon>Rhodoplanes</taxon>
    </lineage>
</organism>
<dbReference type="FunFam" id="1.10.10.60:FF:000141">
    <property type="entry name" value="TetR family transcriptional regulator"/>
    <property type="match status" value="1"/>
</dbReference>
<dbReference type="PROSITE" id="PS50977">
    <property type="entry name" value="HTH_TETR_2"/>
    <property type="match status" value="1"/>
</dbReference>
<dbReference type="RefSeq" id="WP_111418197.1">
    <property type="nucleotide sequence ID" value="NZ_NPEX01000028.1"/>
</dbReference>
<dbReference type="AlphaFoldDB" id="A0A327L1Z4"/>
<dbReference type="EMBL" id="NPEX01000028">
    <property type="protein sequence ID" value="RAI44969.1"/>
    <property type="molecule type" value="Genomic_DNA"/>
</dbReference>
<evidence type="ECO:0000256" key="4">
    <source>
        <dbReference type="PROSITE-ProRule" id="PRU00335"/>
    </source>
</evidence>
<evidence type="ECO:0000256" key="5">
    <source>
        <dbReference type="SAM" id="MobiDB-lite"/>
    </source>
</evidence>
<comment type="caution">
    <text evidence="7">The sequence shown here is derived from an EMBL/GenBank/DDBJ whole genome shotgun (WGS) entry which is preliminary data.</text>
</comment>
<evidence type="ECO:0000259" key="6">
    <source>
        <dbReference type="PROSITE" id="PS50977"/>
    </source>
</evidence>
<dbReference type="InterPro" id="IPR001647">
    <property type="entry name" value="HTH_TetR"/>
</dbReference>
<dbReference type="InterPro" id="IPR009057">
    <property type="entry name" value="Homeodomain-like_sf"/>
</dbReference>
<dbReference type="InterPro" id="IPR050109">
    <property type="entry name" value="HTH-type_TetR-like_transc_reg"/>
</dbReference>
<dbReference type="Gene3D" id="1.10.10.60">
    <property type="entry name" value="Homeodomain-like"/>
    <property type="match status" value="1"/>
</dbReference>
<accession>A0A327L1Z4</accession>
<gene>
    <name evidence="7" type="ORF">CH341_06350</name>
</gene>
<dbReference type="InterPro" id="IPR039536">
    <property type="entry name" value="TetR_C_Proteobacteria"/>
</dbReference>
<proteinExistence type="predicted"/>
<feature type="domain" description="HTH tetR-type" evidence="6">
    <location>
        <begin position="51"/>
        <end position="111"/>
    </location>
</feature>
<name>A0A327L1Z4_9BRAD</name>
<protein>
    <recommendedName>
        <fullName evidence="6">HTH tetR-type domain-containing protein</fullName>
    </recommendedName>
</protein>
<reference evidence="7 8" key="1">
    <citation type="submission" date="2017-07" db="EMBL/GenBank/DDBJ databases">
        <title>Draft Genome Sequences of Select Purple Nonsulfur Bacteria.</title>
        <authorList>
            <person name="Lasarre B."/>
            <person name="Mckinlay J.B."/>
        </authorList>
    </citation>
    <scope>NUCLEOTIDE SEQUENCE [LARGE SCALE GENOMIC DNA]</scope>
    <source>
        <strain evidence="7 8">DSM 5909</strain>
    </source>
</reference>
<feature type="DNA-binding region" description="H-T-H motif" evidence="4">
    <location>
        <begin position="74"/>
        <end position="93"/>
    </location>
</feature>
<dbReference type="GO" id="GO:0003700">
    <property type="term" value="F:DNA-binding transcription factor activity"/>
    <property type="evidence" value="ECO:0007669"/>
    <property type="project" value="TreeGrafter"/>
</dbReference>
<dbReference type="Proteomes" id="UP000249130">
    <property type="component" value="Unassembled WGS sequence"/>
</dbReference>
<evidence type="ECO:0000256" key="3">
    <source>
        <dbReference type="ARBA" id="ARBA00023163"/>
    </source>
</evidence>
<dbReference type="Pfam" id="PF00440">
    <property type="entry name" value="TetR_N"/>
    <property type="match status" value="1"/>
</dbReference>
<evidence type="ECO:0000313" key="8">
    <source>
        <dbReference type="Proteomes" id="UP000249130"/>
    </source>
</evidence>
<keyword evidence="8" id="KW-1185">Reference proteome</keyword>
<dbReference type="Pfam" id="PF14246">
    <property type="entry name" value="TetR_C_7"/>
    <property type="match status" value="1"/>
</dbReference>